<keyword evidence="7" id="KW-1015">Disulfide bond</keyword>
<keyword evidence="2" id="KW-0813">Transport</keyword>
<reference evidence="12" key="2">
    <citation type="submission" date="2025-09" db="UniProtKB">
        <authorList>
            <consortium name="Ensembl"/>
        </authorList>
    </citation>
    <scope>IDENTIFICATION</scope>
</reference>
<dbReference type="PROSITE" id="PS51914">
    <property type="entry name" value="MRH"/>
    <property type="match status" value="15"/>
</dbReference>
<dbReference type="FunFam" id="2.70.130.10:FF:000016">
    <property type="entry name" value="Insulin-like growth factor 2 receptor"/>
    <property type="match status" value="1"/>
</dbReference>
<dbReference type="FunFam" id="2.70.130.10:FF:000013">
    <property type="entry name" value="Insulin-like growth factor 2 receptor"/>
    <property type="match status" value="1"/>
</dbReference>
<evidence type="ECO:0000256" key="7">
    <source>
        <dbReference type="ARBA" id="ARBA00023157"/>
    </source>
</evidence>
<dbReference type="PROSITE" id="PS51257">
    <property type="entry name" value="PROKAR_LIPOPROTEIN"/>
    <property type="match status" value="1"/>
</dbReference>
<dbReference type="GO" id="GO:0005537">
    <property type="term" value="F:D-mannose binding"/>
    <property type="evidence" value="ECO:0007669"/>
    <property type="project" value="InterPro"/>
</dbReference>
<evidence type="ECO:0000256" key="9">
    <source>
        <dbReference type="SAM" id="Phobius"/>
    </source>
</evidence>
<feature type="chain" id="PRO_5044288434" description="MRH domain-containing protein" evidence="10">
    <location>
        <begin position="33"/>
        <end position="2442"/>
    </location>
</feature>
<protein>
    <recommendedName>
        <fullName evidence="11">MRH domain-containing protein</fullName>
    </recommendedName>
</protein>
<feature type="domain" description="MRH" evidence="11">
    <location>
        <begin position="763"/>
        <end position="916"/>
    </location>
</feature>
<dbReference type="Proteomes" id="UP000472276">
    <property type="component" value="Unassembled WGS sequence"/>
</dbReference>
<dbReference type="FunFam" id="2.70.130.10:FF:000028">
    <property type="entry name" value="Mannose-6-phosphate/insulin-like growth factor II receptor"/>
    <property type="match status" value="1"/>
</dbReference>
<dbReference type="GO" id="GO:0005770">
    <property type="term" value="C:late endosome"/>
    <property type="evidence" value="ECO:0007669"/>
    <property type="project" value="TreeGrafter"/>
</dbReference>
<feature type="compositionally biased region" description="Polar residues" evidence="8">
    <location>
        <begin position="2319"/>
        <end position="2336"/>
    </location>
</feature>
<dbReference type="FunFam" id="2.70.130.10:FF:000011">
    <property type="entry name" value="Insulin-like growth factor 2 receptor"/>
    <property type="match status" value="1"/>
</dbReference>
<keyword evidence="4 10" id="KW-0732">Signal</keyword>
<evidence type="ECO:0000256" key="1">
    <source>
        <dbReference type="ARBA" id="ARBA00004308"/>
    </source>
</evidence>
<dbReference type="PANTHER" id="PTHR15071">
    <property type="entry name" value="MANNOSE-6-PHOSPHATE RECEPTOR FAMILY MEMBER"/>
    <property type="match status" value="1"/>
</dbReference>
<dbReference type="InterPro" id="IPR044865">
    <property type="entry name" value="MRH_dom"/>
</dbReference>
<dbReference type="GeneID" id="116333119"/>
<comment type="subcellular location">
    <subcellularLocation>
        <location evidence="1">Endomembrane system</location>
    </subcellularLocation>
</comment>
<dbReference type="FunFam" id="2.70.130.10:FF:000006">
    <property type="entry name" value="Insulin-like growth factor 2 receptor"/>
    <property type="match status" value="1"/>
</dbReference>
<evidence type="ECO:0000259" key="11">
    <source>
        <dbReference type="PROSITE" id="PS51914"/>
    </source>
</evidence>
<evidence type="ECO:0000256" key="2">
    <source>
        <dbReference type="ARBA" id="ARBA00022448"/>
    </source>
</evidence>
<keyword evidence="13" id="KW-1185">Reference proteome</keyword>
<sequence>MMFGYKCSRCEPLKLALWFAAFLGCLLIRSGAVENNSPWYQDLCRYKWEAIDQDNKVRYTLKLCDSSPSTSCGPDTAMCLTNLTTNKEQSVGDLSLQKLSDTVLDFNSTQTCPGSNNKIQTSISFQCGKTMGTPEFVTVSQCVHYFEWKTYAACKKDKFKPHKEVPCYVFDSDGKKHDLSPLIKLKDGYLVDDGDDSIDFYINICRSLNLPDKRCTEGSAACLFTHDSAYNMGFPTQQLELMTDDSLSLQYSLSDDSTSPAICGSSKPAVNITFICPSSRHLGSTPTMIAKSECHYDVEWVTEYACHRDYLESHTCKLTSEQHDISIDLTPLTLASSDHPYYTQSAPSGTPNSYIYYLNICGRVPTQECGEGPFISSCQVKNGEDRKVVAGKYQNQTLRYSDGDLTLIYPNGLKCSSGFERMTIINFQCNKTASNGGRGNPEFAGETDCTYYFNWDTAFACVKEKEDLLCRVTDDDKRYDLSPLTRYPESEGSENWEVVDDKSSKSDSRYYLNVCHKVVPTGRAAGCPVDAAMCAVDKNNRTVSLGSFLSSPQKTKIGNDIRLVYTDGGFCTKNKTRIKTMLTLKCKPGDLDSAPVLLGVTSDKCVYELEWYTAAACVLSKTQGDNCKVEDPQAGFSFDLSPLSKPRGGFYNLTKGIYQYYINVCGPVTVSSCPEKAGACQVEKNFWSLGEQNSRLSYYDGLIQLNYSNGTPYNNEEHTPRSTLISFLCDPKIGPGYPEFQVEDKYTYNFRWYTSYACPERPHECLVTDPDTLEQYDLSSLSRTTSNWQVMDLSDSNNLKKYYINVCRPISPVHGCDRDASICEMKYVTKQGSVEEVVSVSNMGISKRGPIIEARDRLMLEFTDGSACDSDGQKLSYTTRIHLVCSRGTLSMGPQFRGYRNCTATFMWETNAACAIRTITNNTCAVVDPNTGFEYNLMPLASKTGYNTSGNGKKFLVNICSDVAECGQGIAGCELENEHPISPVGVEKTLKYSTDGILQLTYKGLVDAPTATRDTFRINFVCDPKSYPGSLKLVREDMSSSPHHVAHDVLFEFSTALACMPAPVDCRITDLHGNEYDLSHLIRDQDDYPWNPINTDSGTSRRFYINVCKPLPRVDECPVGFLGSCVVIDGKGYNLGYIQSSPQAAEDGSISVVYQNGDKCGSSSQYSTRIIFQCDENPGSPMFDRIDGCEYVFIWRTSEACPIRKSQGADCRVRDPKSGYEFDLSPLKGRDYTLNAAKYTYYLSICSGLKADVCTQKKTKGETVSSCQVAGERHKIAGMANQVLTYVGDQIILNYTSGEICHKVYQRSTNIYFSCNPDRNPGEPEYIRETPDCTYLFNWPTALACVPVKTTSCSYNDDQGRSYDLSPLAMDSGNWEAELPTGDTNKQYYINVCRSLVKQKDPWKCPSTAASCLKVGDKYLSLGQVHSGPTWDGNVLMLQYTSGQACPDGSRNRTSIIRFQCDKDKVSSRPSLISEIEDCVYTFLWRTATACPLNSVQHDNCRVTNPVTGHLFDLNPLKKDEGYTVHHHKDQKVVFRMNICGSVANTSCSPDTAVCIKEGSDDVSGGKVSSKLSYKDHVLELTYEEGSPCPANRRLTHSTVISFICRPASMSSAPSEPVLIDSNTETCTHFFAFHTPLVCEQPVTCSVQNGSALIDLSPLIHVSGHYTATDDDDGDIDPDNSPDFYVNICQPLNPIPGVTCPPGAAICMDPYDGPPVEIGRTTRGPELNKLTGEVSITYSSSTKCAFDPLQNYTSTIVFTCQRGLELGSPQMLRLQGCVYFFEWATPVVCSDATNISGCRLTDSQLQFTFDLTNLSKEVQVKGNSGTYHIKVCGSVEEPACKQSAVCHVSGSDKLASSSFGISKSMTMDFKHEVQGVLMQYGGGDPCPPASAKRQSSILFTCDHSAGIGSPELLSETASCAVTFQWRTNAVCTPRKMECKLVSQHKTFDLRALSSLTEPWKFSYKGDSYFINLCQGIRGGLLGCPEDAAICRRTAAGKTEILGRVYTQKMEANGGKIFVNYSAGDELCPKRQKAKTVIQLSCGSTVGHPKIIRVDEGSCEFLIGWETLEACAVKPKEVQILNGTIKVPKTGVSFSLGALYFSHHQASGDIRTNGDRYIYHIQLSGITNKSLPKCLGANICQVKLNDTYRRKIGLSNKAKYYIKGGNLDVIVPSESECGRAKNKNVSSTIRFHCNPSAGVGIPEFMLETDNCQYLFVWHTNAVCDLTTVERQINDGDETPPLSGRSQAVGVMLSLLLVVLIVCLIGLLLHKRERRELVRQKIAGCCRRGNQVSYKYSKVSTDEEGGEEEMEWLMEEVDAPPTSSSSLHRGKNNQSNGHIKTKPVNTEGLRSFSLDEQDDDSEDEVLSVPGVRVIKSSGLSKQSMAHHSAFLQEESDEDLVGLLDESDRKRKSSKPRSSGLNHGNNTAANRKREEDDSDEDLLRV</sequence>
<feature type="domain" description="MRH" evidence="11">
    <location>
        <begin position="468"/>
        <end position="619"/>
    </location>
</feature>
<feature type="domain" description="MRH" evidence="11">
    <location>
        <begin position="1936"/>
        <end position="2072"/>
    </location>
</feature>
<feature type="domain" description="MRH" evidence="11">
    <location>
        <begin position="922"/>
        <end position="1061"/>
    </location>
</feature>
<feature type="domain" description="MRH" evidence="11">
    <location>
        <begin position="1064"/>
        <end position="1203"/>
    </location>
</feature>
<dbReference type="FunFam" id="2.70.130.10:FF:000005">
    <property type="entry name" value="Insulin-like growth factor 2 receptor"/>
    <property type="match status" value="1"/>
</dbReference>
<accession>A0A668W380</accession>
<dbReference type="Ensembl" id="ENSOABT00000060509.2">
    <property type="protein sequence ID" value="ENSOABP00000059031.2"/>
    <property type="gene ID" value="ENSOABG00000025810.2"/>
</dbReference>
<dbReference type="FunFam" id="2.70.130.10:FF:000017">
    <property type="entry name" value="Insulin-like growth factor 2 receptor"/>
    <property type="match status" value="1"/>
</dbReference>
<reference evidence="12" key="1">
    <citation type="submission" date="2025-08" db="UniProtKB">
        <authorList>
            <consortium name="Ensembl"/>
        </authorList>
    </citation>
    <scope>IDENTIFICATION</scope>
</reference>
<feature type="domain" description="MRH" evidence="11">
    <location>
        <begin position="1499"/>
        <end position="1641"/>
    </location>
</feature>
<dbReference type="GO" id="GO:0005520">
    <property type="term" value="F:insulin-like growth factor binding"/>
    <property type="evidence" value="ECO:0007669"/>
    <property type="project" value="TreeGrafter"/>
</dbReference>
<keyword evidence="6 9" id="KW-0472">Membrane</keyword>
<dbReference type="PANTHER" id="PTHR15071:SF17">
    <property type="entry name" value="CATION-INDEPENDENT MANNOSE-6-PHOSPHATE RECEPTOR"/>
    <property type="match status" value="1"/>
</dbReference>
<evidence type="ECO:0000313" key="13">
    <source>
        <dbReference type="Proteomes" id="UP000472276"/>
    </source>
</evidence>
<dbReference type="FunFam" id="2.70.130.10:FF:000004">
    <property type="entry name" value="Insulin-like growth factor 2 receptor"/>
    <property type="match status" value="1"/>
</dbReference>
<dbReference type="GO" id="GO:0038023">
    <property type="term" value="F:signaling receptor activity"/>
    <property type="evidence" value="ECO:0007669"/>
    <property type="project" value="InterPro"/>
</dbReference>
<evidence type="ECO:0000256" key="10">
    <source>
        <dbReference type="SAM" id="SignalP"/>
    </source>
</evidence>
<name>A0A668W380_OREAU</name>
<dbReference type="SMART" id="SM01404">
    <property type="entry name" value="CIMR"/>
    <property type="match status" value="14"/>
</dbReference>
<dbReference type="GO" id="GO:0005886">
    <property type="term" value="C:plasma membrane"/>
    <property type="evidence" value="ECO:0007669"/>
    <property type="project" value="TreeGrafter"/>
</dbReference>
<feature type="domain" description="MRH" evidence="11">
    <location>
        <begin position="42"/>
        <end position="156"/>
    </location>
</feature>
<gene>
    <name evidence="12" type="primary">IGF2R</name>
</gene>
<evidence type="ECO:0000256" key="8">
    <source>
        <dbReference type="SAM" id="MobiDB-lite"/>
    </source>
</evidence>
<dbReference type="InterPro" id="IPR009011">
    <property type="entry name" value="Man6P_isomerase_rcpt-bd_dom_sf"/>
</dbReference>
<feature type="domain" description="MRH" evidence="11">
    <location>
        <begin position="165"/>
        <end position="308"/>
    </location>
</feature>
<dbReference type="GO" id="GO:0007041">
    <property type="term" value="P:lysosomal transport"/>
    <property type="evidence" value="ECO:0007669"/>
    <property type="project" value="InterPro"/>
</dbReference>
<feature type="region of interest" description="Disordered" evidence="8">
    <location>
        <begin position="2315"/>
        <end position="2345"/>
    </location>
</feature>
<feature type="domain" description="MRH" evidence="11">
    <location>
        <begin position="625"/>
        <end position="760"/>
    </location>
</feature>
<evidence type="ECO:0000313" key="12">
    <source>
        <dbReference type="Ensembl" id="ENSOABP00000059031.2"/>
    </source>
</evidence>
<dbReference type="RefSeq" id="XP_031612126.1">
    <property type="nucleotide sequence ID" value="XM_031756266.2"/>
</dbReference>
<organism evidence="12 13">
    <name type="scientific">Oreochromis aureus</name>
    <name type="common">Israeli tilapia</name>
    <name type="synonym">Chromis aureus</name>
    <dbReference type="NCBI Taxonomy" id="47969"/>
    <lineage>
        <taxon>Eukaryota</taxon>
        <taxon>Metazoa</taxon>
        <taxon>Chordata</taxon>
        <taxon>Craniata</taxon>
        <taxon>Vertebrata</taxon>
        <taxon>Euteleostomi</taxon>
        <taxon>Actinopterygii</taxon>
        <taxon>Neopterygii</taxon>
        <taxon>Teleostei</taxon>
        <taxon>Neoteleostei</taxon>
        <taxon>Acanthomorphata</taxon>
        <taxon>Ovalentaria</taxon>
        <taxon>Cichlomorphae</taxon>
        <taxon>Cichliformes</taxon>
        <taxon>Cichlidae</taxon>
        <taxon>African cichlids</taxon>
        <taxon>Pseudocrenilabrinae</taxon>
        <taxon>Oreochromini</taxon>
        <taxon>Oreochromis</taxon>
    </lineage>
</organism>
<proteinExistence type="predicted"/>
<evidence type="ECO:0000256" key="6">
    <source>
        <dbReference type="ARBA" id="ARBA00023136"/>
    </source>
</evidence>
<dbReference type="Pfam" id="PF00878">
    <property type="entry name" value="CIMR"/>
    <property type="match status" value="14"/>
</dbReference>
<feature type="region of interest" description="Disordered" evidence="8">
    <location>
        <begin position="2376"/>
        <end position="2442"/>
    </location>
</feature>
<keyword evidence="3 9" id="KW-0812">Transmembrane</keyword>
<feature type="transmembrane region" description="Helical" evidence="9">
    <location>
        <begin position="2246"/>
        <end position="2267"/>
    </location>
</feature>
<dbReference type="GO" id="GO:0005802">
    <property type="term" value="C:trans-Golgi network"/>
    <property type="evidence" value="ECO:0007669"/>
    <property type="project" value="TreeGrafter"/>
</dbReference>
<dbReference type="InterPro" id="IPR000479">
    <property type="entry name" value="CIMR_rpt"/>
</dbReference>
<evidence type="ECO:0000256" key="5">
    <source>
        <dbReference type="ARBA" id="ARBA00022989"/>
    </source>
</evidence>
<feature type="compositionally biased region" description="Basic and acidic residues" evidence="8">
    <location>
        <begin position="2428"/>
        <end position="2442"/>
    </location>
</feature>
<feature type="signal peptide" evidence="10">
    <location>
        <begin position="1"/>
        <end position="32"/>
    </location>
</feature>
<feature type="compositionally biased region" description="Polar residues" evidence="8">
    <location>
        <begin position="2417"/>
        <end position="2426"/>
    </location>
</feature>
<feature type="domain" description="MRH" evidence="11">
    <location>
        <begin position="1351"/>
        <end position="1493"/>
    </location>
</feature>
<dbReference type="SUPFAM" id="SSF50911">
    <property type="entry name" value="Mannose 6-phosphate receptor domain"/>
    <property type="match status" value="15"/>
</dbReference>
<evidence type="ECO:0000256" key="4">
    <source>
        <dbReference type="ARBA" id="ARBA00022729"/>
    </source>
</evidence>
<feature type="domain" description="MRH" evidence="11">
    <location>
        <begin position="1803"/>
        <end position="1933"/>
    </location>
</feature>
<dbReference type="Gene3D" id="2.70.130.10">
    <property type="entry name" value="Mannose-6-phosphate receptor binding domain"/>
    <property type="match status" value="15"/>
</dbReference>
<keyword evidence="5 9" id="KW-1133">Transmembrane helix</keyword>
<feature type="domain" description="MRH" evidence="11">
    <location>
        <begin position="1643"/>
        <end position="1791"/>
    </location>
</feature>
<evidence type="ECO:0000256" key="3">
    <source>
        <dbReference type="ARBA" id="ARBA00022692"/>
    </source>
</evidence>
<feature type="domain" description="MRH" evidence="11">
    <location>
        <begin position="1209"/>
        <end position="1347"/>
    </location>
</feature>
<feature type="domain" description="MRH" evidence="11">
    <location>
        <begin position="314"/>
        <end position="463"/>
    </location>
</feature>
<feature type="domain" description="MRH" evidence="11">
    <location>
        <begin position="2080"/>
        <end position="2224"/>
    </location>
</feature>